<proteinExistence type="inferred from homology"/>
<evidence type="ECO:0000313" key="6">
    <source>
        <dbReference type="Proteomes" id="UP001212421"/>
    </source>
</evidence>
<dbReference type="SUPFAM" id="SSF51735">
    <property type="entry name" value="NAD(P)-binding Rossmann-fold domains"/>
    <property type="match status" value="1"/>
</dbReference>
<evidence type="ECO:0000256" key="2">
    <source>
        <dbReference type="ARBA" id="ARBA00023002"/>
    </source>
</evidence>
<dbReference type="PANTHER" id="PTHR43391">
    <property type="entry name" value="RETINOL DEHYDROGENASE-RELATED"/>
    <property type="match status" value="1"/>
</dbReference>
<keyword evidence="6" id="KW-1185">Reference proteome</keyword>
<organism evidence="5 6">
    <name type="scientific">Cryobacterium breve</name>
    <dbReference type="NCBI Taxonomy" id="1259258"/>
    <lineage>
        <taxon>Bacteria</taxon>
        <taxon>Bacillati</taxon>
        <taxon>Actinomycetota</taxon>
        <taxon>Actinomycetes</taxon>
        <taxon>Micrococcales</taxon>
        <taxon>Microbacteriaceae</taxon>
        <taxon>Cryobacterium</taxon>
    </lineage>
</organism>
<name>A0ABY7NB60_9MICO</name>
<dbReference type="Proteomes" id="UP001212421">
    <property type="component" value="Chromosome"/>
</dbReference>
<dbReference type="Pfam" id="PF00106">
    <property type="entry name" value="adh_short"/>
    <property type="match status" value="1"/>
</dbReference>
<comment type="similarity">
    <text evidence="1 3">Belongs to the short-chain dehydrogenases/reductases (SDR) family.</text>
</comment>
<dbReference type="SMART" id="SM00822">
    <property type="entry name" value="PKS_KR"/>
    <property type="match status" value="1"/>
</dbReference>
<dbReference type="InterPro" id="IPR002347">
    <property type="entry name" value="SDR_fam"/>
</dbReference>
<protein>
    <submittedName>
        <fullName evidence="5">SDR family oxidoreductase</fullName>
    </submittedName>
</protein>
<evidence type="ECO:0000256" key="1">
    <source>
        <dbReference type="ARBA" id="ARBA00006484"/>
    </source>
</evidence>
<dbReference type="Gene3D" id="3.40.50.720">
    <property type="entry name" value="NAD(P)-binding Rossmann-like Domain"/>
    <property type="match status" value="1"/>
</dbReference>
<dbReference type="EMBL" id="CP075584">
    <property type="protein sequence ID" value="WBM79743.1"/>
    <property type="molecule type" value="Genomic_DNA"/>
</dbReference>
<dbReference type="InterPro" id="IPR057326">
    <property type="entry name" value="KR_dom"/>
</dbReference>
<dbReference type="RefSeq" id="WP_281534358.1">
    <property type="nucleotide sequence ID" value="NZ_CP075584.1"/>
</dbReference>
<accession>A0ABY7NB60</accession>
<dbReference type="CDD" id="cd05374">
    <property type="entry name" value="17beta-HSD-like_SDR_c"/>
    <property type="match status" value="1"/>
</dbReference>
<dbReference type="PANTHER" id="PTHR43391:SF86">
    <property type="entry name" value="SHORT-CHAIN DEHYDROGENASE_REDUCTASE FAMILY PROTEIN"/>
    <property type="match status" value="1"/>
</dbReference>
<reference evidence="5 6" key="1">
    <citation type="submission" date="2021-05" db="EMBL/GenBank/DDBJ databases">
        <authorList>
            <person name="Kumar R."/>
            <person name="Kumar A."/>
            <person name="Mukhia S."/>
        </authorList>
    </citation>
    <scope>NUCLEOTIDE SEQUENCE [LARGE SCALE GENOMIC DNA]</scope>
    <source>
        <strain evidence="5 6">ERMR7:08</strain>
    </source>
</reference>
<dbReference type="InterPro" id="IPR036291">
    <property type="entry name" value="NAD(P)-bd_dom_sf"/>
</dbReference>
<dbReference type="PRINTS" id="PR00080">
    <property type="entry name" value="SDRFAMILY"/>
</dbReference>
<keyword evidence="2" id="KW-0560">Oxidoreductase</keyword>
<dbReference type="InterPro" id="IPR020904">
    <property type="entry name" value="Sc_DH/Rdtase_CS"/>
</dbReference>
<gene>
    <name evidence="5" type="ORF">KIV56_16245</name>
</gene>
<evidence type="ECO:0000256" key="3">
    <source>
        <dbReference type="RuleBase" id="RU000363"/>
    </source>
</evidence>
<dbReference type="PROSITE" id="PS00061">
    <property type="entry name" value="ADH_SHORT"/>
    <property type="match status" value="1"/>
</dbReference>
<dbReference type="PRINTS" id="PR00081">
    <property type="entry name" value="GDHRDH"/>
</dbReference>
<evidence type="ECO:0000259" key="4">
    <source>
        <dbReference type="SMART" id="SM00822"/>
    </source>
</evidence>
<feature type="domain" description="Ketoreductase" evidence="4">
    <location>
        <begin position="8"/>
        <end position="191"/>
    </location>
</feature>
<sequence length="281" mass="28544">MSGTAVPGTVLVTGTSSGIGLQAAVAAARAGHPVVATMRTLEGARALRSASETAGVSLDIRRLDVTEPESIAAVISHMLDRYGRIDAVVNNAGAGHVGTIENEGLDVVRAVMEVNFFGVVSVTRAALPHLRQSHGRLITVTSVGGVVGQPFNEAYCAAKFAVEGFMESLAPVAATAGVSVTVVEPGAVASSFVDNVGLDPRASPPNDPYASALAGYLARAAQSFSAAQSAESAGAFVAALLDGERPPFRAQTSDAARAFVGVKLADADGSAVQRMTAAWLD</sequence>
<evidence type="ECO:0000313" key="5">
    <source>
        <dbReference type="EMBL" id="WBM79743.1"/>
    </source>
</evidence>